<proteinExistence type="predicted"/>
<protein>
    <recommendedName>
        <fullName evidence="1">Helix-turn-helix domain-containing protein</fullName>
    </recommendedName>
</protein>
<dbReference type="AlphaFoldDB" id="A0A1Z5HXX7"/>
<keyword evidence="3" id="KW-1185">Reference proteome</keyword>
<dbReference type="InterPro" id="IPR041657">
    <property type="entry name" value="HTH_17"/>
</dbReference>
<evidence type="ECO:0000259" key="1">
    <source>
        <dbReference type="Pfam" id="PF12728"/>
    </source>
</evidence>
<organism evidence="2 3">
    <name type="scientific">Calderihabitans maritimus</name>
    <dbReference type="NCBI Taxonomy" id="1246530"/>
    <lineage>
        <taxon>Bacteria</taxon>
        <taxon>Bacillati</taxon>
        <taxon>Bacillota</taxon>
        <taxon>Clostridia</taxon>
        <taxon>Neomoorellales</taxon>
        <taxon>Calderihabitantaceae</taxon>
        <taxon>Calderihabitans</taxon>
    </lineage>
</organism>
<name>A0A1Z5HXX7_9FIRM</name>
<evidence type="ECO:0000313" key="3">
    <source>
        <dbReference type="Proteomes" id="UP000197032"/>
    </source>
</evidence>
<dbReference type="Pfam" id="PF12728">
    <property type="entry name" value="HTH_17"/>
    <property type="match status" value="1"/>
</dbReference>
<feature type="domain" description="Helix-turn-helix" evidence="1">
    <location>
        <begin position="37"/>
        <end position="80"/>
    </location>
</feature>
<dbReference type="EMBL" id="BDGJ01000215">
    <property type="protein sequence ID" value="GAW94372.1"/>
    <property type="molecule type" value="Genomic_DNA"/>
</dbReference>
<reference evidence="3" key="1">
    <citation type="journal article" date="2017" name="Appl. Environ. Microbiol.">
        <title>Genomic Analysis of Calderihabitans maritimus KKC1, a Thermophilic, Hydrogenogenic, Carboxydotrophic Bacterium Isolated from Marine Sediment.</title>
        <authorList>
            <person name="Omae K."/>
            <person name="Yoneda Y."/>
            <person name="Fukuyama Y."/>
            <person name="Yoshida T."/>
            <person name="Sako Y."/>
        </authorList>
    </citation>
    <scope>NUCLEOTIDE SEQUENCE [LARGE SCALE GENOMIC DNA]</scope>
    <source>
        <strain evidence="3">KKC1</strain>
    </source>
</reference>
<dbReference type="RefSeq" id="WP_088555321.1">
    <property type="nucleotide sequence ID" value="NZ_BDGJ01000215.1"/>
</dbReference>
<dbReference type="Proteomes" id="UP000197032">
    <property type="component" value="Unassembled WGS sequence"/>
</dbReference>
<dbReference type="OrthoDB" id="515428at2"/>
<accession>A0A1Z5HXX7</accession>
<sequence length="268" mass="31059">MKHLEWFNSLDPEVQAMLEDWGEIGGPQTESQEHYLVEDVAKALRLSPITVREYTREGKIFARKLGRKWLIPVDAVARYIYNASHEQKADDHIPMGVVFVWSDRDGSILADYRFVSDKELVNFSSQADLKRFMGVKEGTGFWCELFPVLACENLLEDVGLLSPTLNEIKQKRGKLRLSDKIFELPPKMRFSFQQLASKDWFKMPIPLIEQEYKTLFGKDPDINDLRLLRMALVTATIINGDEKRLEEIEKWFLFGPLLEDFNEHSGDS</sequence>
<gene>
    <name evidence="2" type="ORF">KKC1_34780</name>
</gene>
<evidence type="ECO:0000313" key="2">
    <source>
        <dbReference type="EMBL" id="GAW94372.1"/>
    </source>
</evidence>
<comment type="caution">
    <text evidence="2">The sequence shown here is derived from an EMBL/GenBank/DDBJ whole genome shotgun (WGS) entry which is preliminary data.</text>
</comment>